<dbReference type="PANTHER" id="PTHR21716:SF53">
    <property type="entry name" value="PERMEASE PERM-RELATED"/>
    <property type="match status" value="1"/>
</dbReference>
<accession>A0A0A8QF81</accession>
<organism evidence="10 11">
    <name type="scientific">Propionibacterium freudenreichii</name>
    <dbReference type="NCBI Taxonomy" id="1744"/>
    <lineage>
        <taxon>Bacteria</taxon>
        <taxon>Bacillati</taxon>
        <taxon>Actinomycetota</taxon>
        <taxon>Actinomycetes</taxon>
        <taxon>Propionibacteriales</taxon>
        <taxon>Propionibacteriaceae</taxon>
        <taxon>Propionibacterium</taxon>
    </lineage>
</organism>
<keyword evidence="3" id="KW-0813">Transport</keyword>
<feature type="transmembrane region" description="Helical" evidence="9">
    <location>
        <begin position="115"/>
        <end position="139"/>
    </location>
</feature>
<comment type="similarity">
    <text evidence="2">Belongs to the autoinducer-2 exporter (AI-2E) (TC 2.A.86) family.</text>
</comment>
<evidence type="ECO:0000256" key="3">
    <source>
        <dbReference type="ARBA" id="ARBA00022448"/>
    </source>
</evidence>
<dbReference type="EMBL" id="LT618793">
    <property type="protein sequence ID" value="SCQ76119.1"/>
    <property type="molecule type" value="Genomic_DNA"/>
</dbReference>
<evidence type="ECO:0000256" key="7">
    <source>
        <dbReference type="ARBA" id="ARBA00023136"/>
    </source>
</evidence>
<feature type="transmembrane region" description="Helical" evidence="9">
    <location>
        <begin position="204"/>
        <end position="222"/>
    </location>
</feature>
<evidence type="ECO:0000256" key="6">
    <source>
        <dbReference type="ARBA" id="ARBA00022989"/>
    </source>
</evidence>
<feature type="transmembrane region" description="Helical" evidence="9">
    <location>
        <begin position="63"/>
        <end position="81"/>
    </location>
</feature>
<dbReference type="RefSeq" id="WP_013161576.1">
    <property type="nucleotide sequence ID" value="NZ_CCYP01000020.1"/>
</dbReference>
<dbReference type="GO" id="GO:0055085">
    <property type="term" value="P:transmembrane transport"/>
    <property type="evidence" value="ECO:0007669"/>
    <property type="project" value="TreeGrafter"/>
</dbReference>
<keyword evidence="6 9" id="KW-1133">Transmembrane helix</keyword>
<feature type="region of interest" description="Disordered" evidence="8">
    <location>
        <begin position="398"/>
        <end position="476"/>
    </location>
</feature>
<dbReference type="Proteomes" id="UP000250080">
    <property type="component" value="Chromosome I"/>
</dbReference>
<feature type="region of interest" description="Disordered" evidence="8">
    <location>
        <begin position="1"/>
        <end position="34"/>
    </location>
</feature>
<evidence type="ECO:0000256" key="4">
    <source>
        <dbReference type="ARBA" id="ARBA00022475"/>
    </source>
</evidence>
<dbReference type="AlphaFoldDB" id="A0A0A8QF81"/>
<feature type="transmembrane region" description="Helical" evidence="9">
    <location>
        <begin position="312"/>
        <end position="335"/>
    </location>
</feature>
<dbReference type="InterPro" id="IPR002549">
    <property type="entry name" value="AI-2E-like"/>
</dbReference>
<evidence type="ECO:0000256" key="2">
    <source>
        <dbReference type="ARBA" id="ARBA00009773"/>
    </source>
</evidence>
<name>A0A0A8QF81_9ACTN</name>
<evidence type="ECO:0000313" key="11">
    <source>
        <dbReference type="Proteomes" id="UP000250080"/>
    </source>
</evidence>
<evidence type="ECO:0000313" key="10">
    <source>
        <dbReference type="EMBL" id="SCQ76119.1"/>
    </source>
</evidence>
<proteinExistence type="inferred from homology"/>
<feature type="transmembrane region" description="Helical" evidence="9">
    <location>
        <begin position="258"/>
        <end position="279"/>
    </location>
</feature>
<dbReference type="GO" id="GO:0005886">
    <property type="term" value="C:plasma membrane"/>
    <property type="evidence" value="ECO:0007669"/>
    <property type="project" value="UniProtKB-SubCell"/>
</dbReference>
<protein>
    <submittedName>
        <fullName evidence="10">PF01594 domain protein</fullName>
    </submittedName>
</protein>
<sequence>MPAFSLGRRMIRRPTRPQHPDEAPHPSSGPEPLTSEQLRELEDLRAASVESLVPRPLRTAAAWGWRLLIIAALIGLMWWLGGTLSEIVTPLATALLLTAALMPLNLFLRKHRWPHWLAALTCLLLLVVIIGGLLTLVGAQIGTQWRQLGEQAGKGVQAFITWLGTGPLHISQDQMNNWLSQARTHLETQQNQIVSVATAAGSGVGKFFAGLAMALFATFFFLKNGGHYARSIIGTLPRANRIAAQGPLKSGWHALVNYVRAAVVVAAVDGVGAGVGALILGSNLWMAIMALTFVCAFVPLIGALFSGAVAVAVTLVTLGFWKAVIMLAVFVAVLQLEAHILQPLLLGRAVQIPPLVVLVGIAVGMTLSGVVGGIFAIPIVAFATGIIRGIRHQGEDLAELAPGSSGDDPPETGGPSRLADQGVDGGAGPTADPLATARGASSSGTTSPAASGMDAPPTVAGTDPPSTAGEGGVAQP</sequence>
<reference evidence="10 11" key="1">
    <citation type="submission" date="2016-09" db="EMBL/GenBank/DDBJ databases">
        <authorList>
            <person name="Laine KS P."/>
        </authorList>
    </citation>
    <scope>NUCLEOTIDE SEQUENCE [LARGE SCALE GENOMIC DNA]</scope>
    <source>
        <strain evidence="10">PFRJS-23</strain>
    </source>
</reference>
<dbReference type="OMA" id="FISKDWY"/>
<dbReference type="Pfam" id="PF01594">
    <property type="entry name" value="AI-2E_transport"/>
    <property type="match status" value="1"/>
</dbReference>
<keyword evidence="4" id="KW-1003">Cell membrane</keyword>
<comment type="subcellular location">
    <subcellularLocation>
        <location evidence="1">Cell membrane</location>
        <topology evidence="1">Multi-pass membrane protein</topology>
    </subcellularLocation>
</comment>
<feature type="transmembrane region" description="Helical" evidence="9">
    <location>
        <begin position="87"/>
        <end position="108"/>
    </location>
</feature>
<feature type="transmembrane region" description="Helical" evidence="9">
    <location>
        <begin position="355"/>
        <end position="383"/>
    </location>
</feature>
<dbReference type="PANTHER" id="PTHR21716">
    <property type="entry name" value="TRANSMEMBRANE PROTEIN"/>
    <property type="match status" value="1"/>
</dbReference>
<evidence type="ECO:0000256" key="1">
    <source>
        <dbReference type="ARBA" id="ARBA00004651"/>
    </source>
</evidence>
<feature type="transmembrane region" description="Helical" evidence="9">
    <location>
        <begin position="285"/>
        <end position="305"/>
    </location>
</feature>
<keyword evidence="5 9" id="KW-0812">Transmembrane</keyword>
<evidence type="ECO:0000256" key="5">
    <source>
        <dbReference type="ARBA" id="ARBA00022692"/>
    </source>
</evidence>
<evidence type="ECO:0000256" key="8">
    <source>
        <dbReference type="SAM" id="MobiDB-lite"/>
    </source>
</evidence>
<gene>
    <name evidence="10" type="ORF">PFR_JS23_566</name>
</gene>
<evidence type="ECO:0000256" key="9">
    <source>
        <dbReference type="SAM" id="Phobius"/>
    </source>
</evidence>
<keyword evidence="7 9" id="KW-0472">Membrane</keyword>
<feature type="compositionally biased region" description="Low complexity" evidence="8">
    <location>
        <begin position="435"/>
        <end position="452"/>
    </location>
</feature>